<dbReference type="Gene3D" id="3.90.226.10">
    <property type="entry name" value="2-enoyl-CoA Hydratase, Chain A, domain 1"/>
    <property type="match status" value="1"/>
</dbReference>
<dbReference type="InterPro" id="IPR018376">
    <property type="entry name" value="Enoyl-CoA_hyd/isom_CS"/>
</dbReference>
<dbReference type="PANTHER" id="PTHR43802">
    <property type="entry name" value="ENOYL-COA HYDRATASE"/>
    <property type="match status" value="1"/>
</dbReference>
<dbReference type="PROSITE" id="PS00166">
    <property type="entry name" value="ENOYL_COA_HYDRATASE"/>
    <property type="match status" value="1"/>
</dbReference>
<comment type="similarity">
    <text evidence="1 2">Belongs to the enoyl-CoA hydratase/isomerase family.</text>
</comment>
<proteinExistence type="inferred from homology"/>
<dbReference type="CDD" id="cd06558">
    <property type="entry name" value="crotonase-like"/>
    <property type="match status" value="1"/>
</dbReference>
<dbReference type="AlphaFoldDB" id="A0A9X2BW64"/>
<evidence type="ECO:0000256" key="2">
    <source>
        <dbReference type="RuleBase" id="RU003707"/>
    </source>
</evidence>
<accession>A0A9X2BW64</accession>
<gene>
    <name evidence="3" type="ORF">M0638_24005</name>
</gene>
<dbReference type="GO" id="GO:0003824">
    <property type="term" value="F:catalytic activity"/>
    <property type="evidence" value="ECO:0007669"/>
    <property type="project" value="InterPro"/>
</dbReference>
<dbReference type="EMBL" id="JALPRX010000122">
    <property type="protein sequence ID" value="MCK8787438.1"/>
    <property type="molecule type" value="Genomic_DNA"/>
</dbReference>
<sequence>MIRRENDGKVRILSLERPEKRNALNRALAESLLAELRAVMRDQSVIGVVLGGAGPSFCAGEDLGENRAYADDRDARLARFALGEKLLRITEEIGKPVVAAVQGAAMGAGAAMALSCDMVVAEPGARFAFPEARHDILPVQMVPILQRHLGPKLTFELLATGRDVPAEEALRLGLVNRIVPSEKLREEAVRLVHAAALLSPSVMLSMKALCSHGPQGIAAGFASARTVWQTRL</sequence>
<evidence type="ECO:0000313" key="3">
    <source>
        <dbReference type="EMBL" id="MCK8787438.1"/>
    </source>
</evidence>
<dbReference type="SUPFAM" id="SSF52096">
    <property type="entry name" value="ClpP/crotonase"/>
    <property type="match status" value="1"/>
</dbReference>
<name>A0A9X2BW64_9PROT</name>
<organism evidence="3 4">
    <name type="scientific">Roseomonas acroporae</name>
    <dbReference type="NCBI Taxonomy" id="2937791"/>
    <lineage>
        <taxon>Bacteria</taxon>
        <taxon>Pseudomonadati</taxon>
        <taxon>Pseudomonadota</taxon>
        <taxon>Alphaproteobacteria</taxon>
        <taxon>Acetobacterales</taxon>
        <taxon>Roseomonadaceae</taxon>
        <taxon>Roseomonas</taxon>
    </lineage>
</organism>
<dbReference type="InterPro" id="IPR001753">
    <property type="entry name" value="Enoyl-CoA_hydra/iso"/>
</dbReference>
<reference evidence="3" key="1">
    <citation type="submission" date="2022-04" db="EMBL/GenBank/DDBJ databases">
        <title>Roseomonas acroporae sp. nov., isolated from coral Acropora digitifera.</title>
        <authorList>
            <person name="Sun H."/>
        </authorList>
    </citation>
    <scope>NUCLEOTIDE SEQUENCE</scope>
    <source>
        <strain evidence="3">NAR14</strain>
    </source>
</reference>
<protein>
    <submittedName>
        <fullName evidence="3">Enoyl-CoA hydratase/isomerase family protein</fullName>
    </submittedName>
</protein>
<dbReference type="Proteomes" id="UP001139516">
    <property type="component" value="Unassembled WGS sequence"/>
</dbReference>
<evidence type="ECO:0000256" key="1">
    <source>
        <dbReference type="ARBA" id="ARBA00005254"/>
    </source>
</evidence>
<dbReference type="PANTHER" id="PTHR43802:SF1">
    <property type="entry name" value="IP11341P-RELATED"/>
    <property type="match status" value="1"/>
</dbReference>
<evidence type="ECO:0000313" key="4">
    <source>
        <dbReference type="Proteomes" id="UP001139516"/>
    </source>
</evidence>
<dbReference type="Pfam" id="PF00378">
    <property type="entry name" value="ECH_1"/>
    <property type="match status" value="1"/>
</dbReference>
<dbReference type="InterPro" id="IPR029045">
    <property type="entry name" value="ClpP/crotonase-like_dom_sf"/>
</dbReference>
<dbReference type="RefSeq" id="WP_248669487.1">
    <property type="nucleotide sequence ID" value="NZ_JALPRX010000122.1"/>
</dbReference>
<comment type="caution">
    <text evidence="3">The sequence shown here is derived from an EMBL/GenBank/DDBJ whole genome shotgun (WGS) entry which is preliminary data.</text>
</comment>
<keyword evidence="4" id="KW-1185">Reference proteome</keyword>